<feature type="region of interest" description="Disordered" evidence="1">
    <location>
        <begin position="848"/>
        <end position="876"/>
    </location>
</feature>
<feature type="compositionally biased region" description="Polar residues" evidence="1">
    <location>
        <begin position="1215"/>
        <end position="1228"/>
    </location>
</feature>
<feature type="compositionally biased region" description="Polar residues" evidence="1">
    <location>
        <begin position="48"/>
        <end position="68"/>
    </location>
</feature>
<proteinExistence type="predicted"/>
<feature type="region of interest" description="Disordered" evidence="1">
    <location>
        <begin position="480"/>
        <end position="520"/>
    </location>
</feature>
<dbReference type="Proteomes" id="UP000419144">
    <property type="component" value="Unassembled WGS sequence"/>
</dbReference>
<name>A0A640KH36_LEITA</name>
<dbReference type="Gene3D" id="2.60.120.920">
    <property type="match status" value="1"/>
</dbReference>
<feature type="compositionally biased region" description="Low complexity" evidence="1">
    <location>
        <begin position="1170"/>
        <end position="1185"/>
    </location>
</feature>
<feature type="compositionally biased region" description="Basic and acidic residues" evidence="1">
    <location>
        <begin position="401"/>
        <end position="413"/>
    </location>
</feature>
<gene>
    <name evidence="2" type="ORF">LtaPh_2420400</name>
</gene>
<evidence type="ECO:0008006" key="4">
    <source>
        <dbReference type="Google" id="ProtNLM"/>
    </source>
</evidence>
<feature type="compositionally biased region" description="Polar residues" evidence="1">
    <location>
        <begin position="850"/>
        <end position="859"/>
    </location>
</feature>
<dbReference type="InterPro" id="IPR043136">
    <property type="entry name" value="B30.2/SPRY_sf"/>
</dbReference>
<feature type="compositionally biased region" description="Low complexity" evidence="1">
    <location>
        <begin position="867"/>
        <end position="876"/>
    </location>
</feature>
<protein>
    <recommendedName>
        <fullName evidence="4">B30.2/SPRY domain-containing protein</fullName>
    </recommendedName>
</protein>
<sequence length="1280" mass="138124">MFYSGWELVSPAFMNVGALSAELRHRNATGDAAAAYLTQDLLLGNDDANGSASATPQRQNQQSNTKVASPSSPSPGDGDDVTRHIQSCPSPASKDCLRALPRRVRRRRLHNDAAKEAGCVLHLAARPALSFKEMEQQLHRRTTGSSDCFHVKSNAPAISQAAVVFMECVVAWPSVQKATDPGAAAERSANRDHAAVSPTASTTSKPTLPALVLGVCQRSLEWYSLPGEAENSVGFYVAQRLIVKNGYEDGDAVKLPDDGRSGVGGSRVNFGDHVGCIIDLVRYQLAFTVNKDIVSTLPLEPSLPDGSYYFAIGLARRPQQATDVVVRFYSGAQCLSQDVPLRRGGQGLPHEQQRQAPVFPLAKYVRELALQSVGRCTTFISGQEGESRMRRSEATPSSEQKPNDGHAVAEAHCHTKGKPSDVPTTNESCGKHMSLAPETLRDTRITAVLRDYLSVRGMKNALQTLDAELHELSPAQSQLYDTPAGAVGGGPLGPSSSLSPASASTPTRPSHVLWRPPTPGEAQEAWQRYATDMSRLRTALLQDVEFGADAAPTPSLSALLSQLMLWRPSLTYAFSSVFDRYVASASTGDGAGASGKHLRGGAGALMPLSPYDWVRGPIHPSLFTLSMLGLRQDIRYLVQSYQAVEELWGILQAYLRAARATCQQVHTDSHGHHPKLQKGSSLANSKGGTLQAERGTNGSNRKPGTTSSPASRQGMASKSSVHHPRISSNVSFAPTPEAERQAQAAFTSYFTQLVWNPARTLPSPMIHIRCTPPSSGDAGAAARAGWSDARSLAALAGRADAGFISHSEKTPPAPNFGHIRRCVGADADADLEDFRACAAACAASVRRETSTAATGNSNGSQERHRQPSSQQPQPQQRSLYIAHMEEAILVLYRGAVVPAPAPSRSSQVCLLQTLSSLHTHTVSTLRQMERLVRHNGSGIGTEDRTALGSIDLMGTLLRTVQHRYRQQVWRRLVHAVEDVNQQLEERLRSWGEMVQPRQRMQPPSSMSLPPQVLPAMIAEPRQCHGSLDGCLKEDSDAEVGSSIDRGAAMLQNDEPTQRRSQARSLMDGFTSCRADETSNGEAQVAGKEGEGDLLAPGEATRQTSDFPSYEDLTTFLPSLRSLWRRVQARAALEPPLHLVTELFVQELRRSLDVAPALGWRERTSTTPCVAPSHRPASSAAASPEADTLPLATAKSKPNVVTVKRPLSAAPERRSVSSNTPHSLSSNTGRPPVMCGAEEDEATEAVVQEDGEAEAVARWFAEELYLSSMYMKRVFKHMSGS</sequence>
<keyword evidence="3" id="KW-1185">Reference proteome</keyword>
<feature type="region of interest" description="Disordered" evidence="1">
    <location>
        <begin position="47"/>
        <end position="89"/>
    </location>
</feature>
<feature type="compositionally biased region" description="Polar residues" evidence="1">
    <location>
        <begin position="678"/>
        <end position="719"/>
    </location>
</feature>
<evidence type="ECO:0000256" key="1">
    <source>
        <dbReference type="SAM" id="MobiDB-lite"/>
    </source>
</evidence>
<feature type="region of interest" description="Disordered" evidence="1">
    <location>
        <begin position="665"/>
        <end position="731"/>
    </location>
</feature>
<feature type="region of interest" description="Disordered" evidence="1">
    <location>
        <begin position="1165"/>
        <end position="1232"/>
    </location>
</feature>
<dbReference type="EMBL" id="BLBS01000033">
    <property type="protein sequence ID" value="GET89036.1"/>
    <property type="molecule type" value="Genomic_DNA"/>
</dbReference>
<comment type="caution">
    <text evidence="2">The sequence shown here is derived from an EMBL/GenBank/DDBJ whole genome shotgun (WGS) entry which is preliminary data.</text>
</comment>
<dbReference type="VEuPathDB" id="TriTrypDB:LtaPh_2420400"/>
<dbReference type="AlphaFoldDB" id="A0A640KH36"/>
<accession>A0A640KH36</accession>
<dbReference type="OrthoDB" id="25503at2759"/>
<feature type="region of interest" description="Disordered" evidence="1">
    <location>
        <begin position="1074"/>
        <end position="1105"/>
    </location>
</feature>
<feature type="region of interest" description="Disordered" evidence="1">
    <location>
        <begin position="181"/>
        <end position="204"/>
    </location>
</feature>
<reference evidence="2" key="1">
    <citation type="submission" date="2019-11" db="EMBL/GenBank/DDBJ databases">
        <title>Leishmania tarentolae CDS.</title>
        <authorList>
            <person name="Goto Y."/>
            <person name="Yamagishi J."/>
        </authorList>
    </citation>
    <scope>NUCLEOTIDE SEQUENCE [LARGE SCALE GENOMIC DNA]</scope>
    <source>
        <strain evidence="2">Parrot Tar II</strain>
    </source>
</reference>
<feature type="region of interest" description="Disordered" evidence="1">
    <location>
        <begin position="381"/>
        <end position="430"/>
    </location>
</feature>
<evidence type="ECO:0000313" key="2">
    <source>
        <dbReference type="EMBL" id="GET89036.1"/>
    </source>
</evidence>
<feature type="compositionally biased region" description="Low complexity" evidence="1">
    <location>
        <begin position="493"/>
        <end position="510"/>
    </location>
</feature>
<organism evidence="2 3">
    <name type="scientific">Leishmania tarentolae</name>
    <name type="common">Sauroleishmania tarentolae</name>
    <dbReference type="NCBI Taxonomy" id="5689"/>
    <lineage>
        <taxon>Eukaryota</taxon>
        <taxon>Discoba</taxon>
        <taxon>Euglenozoa</taxon>
        <taxon>Kinetoplastea</taxon>
        <taxon>Metakinetoplastina</taxon>
        <taxon>Trypanosomatida</taxon>
        <taxon>Trypanosomatidae</taxon>
        <taxon>Leishmaniinae</taxon>
        <taxon>Leishmania</taxon>
        <taxon>lizard Leishmania</taxon>
    </lineage>
</organism>
<evidence type="ECO:0000313" key="3">
    <source>
        <dbReference type="Proteomes" id="UP000419144"/>
    </source>
</evidence>